<dbReference type="Pfam" id="PF01514">
    <property type="entry name" value="YscJ_FliF"/>
    <property type="match status" value="1"/>
</dbReference>
<evidence type="ECO:0000313" key="14">
    <source>
        <dbReference type="EMBL" id="API60794.1"/>
    </source>
</evidence>
<sequence>MSDAAAQTTNMAASVSTPQPFGPALGRFQAQAGAILAQPAIRRSLPMVLGTLALALVAIIYIMTRTPEMRTLFANLPEADKAAVVEALQAANFDPAVDSLTGSVQVPAGDYHKARMMLAGQGLPHSAPEGYELLNDMPLGASRALEQARLKQSQESELARSVAEIASVESARVHLALPEQSVFVRDRTSPTASVFLKLAPGRVLGEAQVRSIVNLVASSVPGLPADRVSVVDQSGTLLTPDSADDEFGESRKRLGFQTKMEDSYRQRLVSLLTPLLGAENFSAEVHLDLDFTESQQTSEAFDKENAVIRSEQGTLQASDGPGAPPRGVPGALSNIAPPPATVQPPQAAAAQPAAAQPAPGEEEAAPAVPSAGPRNESYTRNYEIGKQVSVTRAPMGQVKRVSAAIVLRENGKGMKPKDIQAIEKLVQSTLGFDAARGDVVTVTARPFTDTTPPEQPWYEIDVQENTWIPDVAKIGAALAVFALVFFMVLRPFMKKAMEVPAHTPRIPGALGQPILLNPGDDQAMEAIRQKLRPRGGLPPELLTTTNSYDDKVAVVRMFVAEDTARASNVVRQLLRSEAPQGASNE</sequence>
<comment type="function">
    <text evidence="9">The M ring may be actively involved in energy transduction.</text>
</comment>
<evidence type="ECO:0000256" key="7">
    <source>
        <dbReference type="ARBA" id="ARBA00023136"/>
    </source>
</evidence>
<dbReference type="Gene3D" id="3.30.300.30">
    <property type="match status" value="1"/>
</dbReference>
<name>A0A1L3ZYT6_9SPHN</name>
<evidence type="ECO:0000256" key="8">
    <source>
        <dbReference type="ARBA" id="ARBA00023143"/>
    </source>
</evidence>
<dbReference type="InterPro" id="IPR045851">
    <property type="entry name" value="AMP-bd_C_sf"/>
</dbReference>
<comment type="subcellular location">
    <subcellularLocation>
        <location evidence="1 9">Bacterial flagellum basal body</location>
    </subcellularLocation>
    <subcellularLocation>
        <location evidence="2">Cell membrane</location>
        <topology evidence="2">Multi-pass membrane protein</topology>
    </subcellularLocation>
</comment>
<keyword evidence="8 9" id="KW-0975">Bacterial flagellum</keyword>
<dbReference type="GO" id="GO:0009431">
    <property type="term" value="C:bacterial-type flagellum basal body, MS ring"/>
    <property type="evidence" value="ECO:0007669"/>
    <property type="project" value="InterPro"/>
</dbReference>
<dbReference type="STRING" id="1921510.BSL82_17155"/>
<dbReference type="Proteomes" id="UP000182063">
    <property type="component" value="Chromosome"/>
</dbReference>
<dbReference type="InterPro" id="IPR006182">
    <property type="entry name" value="FliF_N_dom"/>
</dbReference>
<dbReference type="GO" id="GO:0003774">
    <property type="term" value="F:cytoskeletal motor activity"/>
    <property type="evidence" value="ECO:0007669"/>
    <property type="project" value="InterPro"/>
</dbReference>
<dbReference type="GO" id="GO:0005886">
    <property type="term" value="C:plasma membrane"/>
    <property type="evidence" value="ECO:0007669"/>
    <property type="project" value="UniProtKB-SubCell"/>
</dbReference>
<feature type="region of interest" description="Disordered" evidence="10">
    <location>
        <begin position="313"/>
        <end position="380"/>
    </location>
</feature>
<evidence type="ECO:0000256" key="2">
    <source>
        <dbReference type="ARBA" id="ARBA00004651"/>
    </source>
</evidence>
<evidence type="ECO:0000256" key="11">
    <source>
        <dbReference type="SAM" id="Phobius"/>
    </source>
</evidence>
<dbReference type="InterPro" id="IPR000067">
    <property type="entry name" value="FlgMring_FliF"/>
</dbReference>
<dbReference type="Pfam" id="PF08345">
    <property type="entry name" value="YscJ_FliF_C"/>
    <property type="match status" value="1"/>
</dbReference>
<gene>
    <name evidence="14" type="ORF">BSL82_17155</name>
</gene>
<dbReference type="RefSeq" id="WP_072598452.1">
    <property type="nucleotide sequence ID" value="NZ_CP018221.1"/>
</dbReference>
<keyword evidence="4" id="KW-1003">Cell membrane</keyword>
<evidence type="ECO:0000256" key="4">
    <source>
        <dbReference type="ARBA" id="ARBA00022475"/>
    </source>
</evidence>
<reference evidence="15" key="1">
    <citation type="submission" date="2016-11" db="EMBL/GenBank/DDBJ databases">
        <title>Complete Genome Sequence of alachlor-degrading Sphingomonas sp. strain JJ-A5.</title>
        <authorList>
            <person name="Lee H."/>
            <person name="Ka J.-O."/>
        </authorList>
    </citation>
    <scope>NUCLEOTIDE SEQUENCE [LARGE SCALE GENOMIC DNA]</scope>
    <source>
        <strain evidence="15">JJ-A5</strain>
    </source>
</reference>
<dbReference type="AlphaFoldDB" id="A0A1L3ZYT6"/>
<dbReference type="NCBIfam" id="TIGR00206">
    <property type="entry name" value="fliF"/>
    <property type="match status" value="1"/>
</dbReference>
<accession>A0A1L3ZYT6</accession>
<feature type="compositionally biased region" description="Low complexity" evidence="10">
    <location>
        <begin position="343"/>
        <end position="373"/>
    </location>
</feature>
<dbReference type="InterPro" id="IPR013556">
    <property type="entry name" value="Flag_M-ring_C"/>
</dbReference>
<feature type="transmembrane region" description="Helical" evidence="11">
    <location>
        <begin position="45"/>
        <end position="63"/>
    </location>
</feature>
<dbReference type="OrthoDB" id="9807026at2"/>
<keyword evidence="6 11" id="KW-1133">Transmembrane helix</keyword>
<dbReference type="GO" id="GO:0071973">
    <property type="term" value="P:bacterial-type flagellum-dependent cell motility"/>
    <property type="evidence" value="ECO:0007669"/>
    <property type="project" value="InterPro"/>
</dbReference>
<dbReference type="PANTHER" id="PTHR30046">
    <property type="entry name" value="FLAGELLAR M-RING PROTEIN"/>
    <property type="match status" value="1"/>
</dbReference>
<dbReference type="PANTHER" id="PTHR30046:SF0">
    <property type="entry name" value="FLAGELLAR M-RING PROTEIN"/>
    <property type="match status" value="1"/>
</dbReference>
<feature type="transmembrane region" description="Helical" evidence="11">
    <location>
        <begin position="471"/>
        <end position="489"/>
    </location>
</feature>
<evidence type="ECO:0000256" key="3">
    <source>
        <dbReference type="ARBA" id="ARBA00007971"/>
    </source>
</evidence>
<protein>
    <recommendedName>
        <fullName evidence="9">Flagellar M-ring protein</fullName>
    </recommendedName>
</protein>
<evidence type="ECO:0000256" key="9">
    <source>
        <dbReference type="PIRNR" id="PIRNR004862"/>
    </source>
</evidence>
<keyword evidence="14" id="KW-0969">Cilium</keyword>
<evidence type="ECO:0000256" key="1">
    <source>
        <dbReference type="ARBA" id="ARBA00004117"/>
    </source>
</evidence>
<keyword evidence="14" id="KW-0966">Cell projection</keyword>
<evidence type="ECO:0000259" key="13">
    <source>
        <dbReference type="Pfam" id="PF08345"/>
    </source>
</evidence>
<evidence type="ECO:0000256" key="6">
    <source>
        <dbReference type="ARBA" id="ARBA00022989"/>
    </source>
</evidence>
<keyword evidence="5 11" id="KW-0812">Transmembrane</keyword>
<keyword evidence="14" id="KW-0282">Flagellum</keyword>
<evidence type="ECO:0000256" key="5">
    <source>
        <dbReference type="ARBA" id="ARBA00022692"/>
    </source>
</evidence>
<feature type="domain" description="Flagellar M-ring N-terminal" evidence="12">
    <location>
        <begin position="65"/>
        <end position="239"/>
    </location>
</feature>
<dbReference type="InterPro" id="IPR043427">
    <property type="entry name" value="YscJ/FliF"/>
</dbReference>
<evidence type="ECO:0000259" key="12">
    <source>
        <dbReference type="Pfam" id="PF01514"/>
    </source>
</evidence>
<evidence type="ECO:0000256" key="10">
    <source>
        <dbReference type="SAM" id="MobiDB-lite"/>
    </source>
</evidence>
<keyword evidence="15" id="KW-1185">Reference proteome</keyword>
<dbReference type="EMBL" id="CP018221">
    <property type="protein sequence ID" value="API60794.1"/>
    <property type="molecule type" value="Genomic_DNA"/>
</dbReference>
<organism evidence="14 15">
    <name type="scientific">Tardibacter chloracetimidivorans</name>
    <dbReference type="NCBI Taxonomy" id="1921510"/>
    <lineage>
        <taxon>Bacteria</taxon>
        <taxon>Pseudomonadati</taxon>
        <taxon>Pseudomonadota</taxon>
        <taxon>Alphaproteobacteria</taxon>
        <taxon>Sphingomonadales</taxon>
        <taxon>Sphingomonadaceae</taxon>
        <taxon>Tardibacter</taxon>
    </lineage>
</organism>
<dbReference type="KEGG" id="sphj:BSL82_17155"/>
<evidence type="ECO:0000313" key="15">
    <source>
        <dbReference type="Proteomes" id="UP000182063"/>
    </source>
</evidence>
<proteinExistence type="inferred from homology"/>
<comment type="similarity">
    <text evidence="3 9">Belongs to the FliF family.</text>
</comment>
<dbReference type="PRINTS" id="PR01009">
    <property type="entry name" value="FLGMRINGFLIF"/>
</dbReference>
<feature type="domain" description="Flagellar M-ring C-terminal" evidence="13">
    <location>
        <begin position="272"/>
        <end position="447"/>
    </location>
</feature>
<dbReference type="PIRSF" id="PIRSF004862">
    <property type="entry name" value="FliF"/>
    <property type="match status" value="1"/>
</dbReference>
<keyword evidence="7 11" id="KW-0472">Membrane</keyword>